<dbReference type="InterPro" id="IPR035899">
    <property type="entry name" value="DBL_dom_sf"/>
</dbReference>
<dbReference type="SUPFAM" id="SSF48065">
    <property type="entry name" value="DBL homology domain (DH-domain)"/>
    <property type="match status" value="1"/>
</dbReference>
<reference evidence="3 4" key="1">
    <citation type="journal article" date="2015" name="Genome Biol. Evol.">
        <title>Phylogenomic analyses indicate that early fungi evolved digesting cell walls of algal ancestors of land plants.</title>
        <authorList>
            <person name="Chang Y."/>
            <person name="Wang S."/>
            <person name="Sekimoto S."/>
            <person name="Aerts A.L."/>
            <person name="Choi C."/>
            <person name="Clum A."/>
            <person name="LaButti K.M."/>
            <person name="Lindquist E.A."/>
            <person name="Yee Ngan C."/>
            <person name="Ohm R.A."/>
            <person name="Salamov A.A."/>
            <person name="Grigoriev I.V."/>
            <person name="Spatafora J.W."/>
            <person name="Berbee M.L."/>
        </authorList>
    </citation>
    <scope>NUCLEOTIDE SEQUENCE [LARGE SCALE GENOMIC DNA]</scope>
    <source>
        <strain evidence="3 4">JEL478</strain>
    </source>
</reference>
<dbReference type="OrthoDB" id="2272012at2759"/>
<protein>
    <submittedName>
        <fullName evidence="3">Dbl homology domain-containing protein</fullName>
    </submittedName>
</protein>
<dbReference type="SMART" id="SM00325">
    <property type="entry name" value="RhoGEF"/>
    <property type="match status" value="1"/>
</dbReference>
<keyword evidence="4" id="KW-1185">Reference proteome</keyword>
<dbReference type="PANTHER" id="PTHR46572">
    <property type="entry name" value="RHO1 GDP-GTP EXCHANGE PROTEIN 1-RELATED"/>
    <property type="match status" value="1"/>
</dbReference>
<dbReference type="InterPro" id="IPR052233">
    <property type="entry name" value="Rho-type_GEFs"/>
</dbReference>
<gene>
    <name evidence="3" type="ORF">M427DRAFT_57037</name>
</gene>
<dbReference type="PANTHER" id="PTHR46572:SF1">
    <property type="entry name" value="RHO1 GUANINE NUCLEOTIDE EXCHANGE FACTOR TUS1"/>
    <property type="match status" value="1"/>
</dbReference>
<evidence type="ECO:0000313" key="4">
    <source>
        <dbReference type="Proteomes" id="UP000070544"/>
    </source>
</evidence>
<dbReference type="Proteomes" id="UP000070544">
    <property type="component" value="Unassembled WGS sequence"/>
</dbReference>
<evidence type="ECO:0000259" key="2">
    <source>
        <dbReference type="PROSITE" id="PS50010"/>
    </source>
</evidence>
<organism evidence="3 4">
    <name type="scientific">Gonapodya prolifera (strain JEL478)</name>
    <name type="common">Monoblepharis prolifera</name>
    <dbReference type="NCBI Taxonomy" id="1344416"/>
    <lineage>
        <taxon>Eukaryota</taxon>
        <taxon>Fungi</taxon>
        <taxon>Fungi incertae sedis</taxon>
        <taxon>Chytridiomycota</taxon>
        <taxon>Chytridiomycota incertae sedis</taxon>
        <taxon>Monoblepharidomycetes</taxon>
        <taxon>Monoblepharidales</taxon>
        <taxon>Gonapodyaceae</taxon>
        <taxon>Gonapodya</taxon>
    </lineage>
</organism>
<dbReference type="GO" id="GO:0005085">
    <property type="term" value="F:guanyl-nucleotide exchange factor activity"/>
    <property type="evidence" value="ECO:0007669"/>
    <property type="project" value="InterPro"/>
</dbReference>
<dbReference type="Gene3D" id="1.20.900.10">
    <property type="entry name" value="Dbl homology (DH) domain"/>
    <property type="match status" value="1"/>
</dbReference>
<dbReference type="AlphaFoldDB" id="A0A139AEC0"/>
<dbReference type="Pfam" id="PF00621">
    <property type="entry name" value="RhoGEF"/>
    <property type="match status" value="1"/>
</dbReference>
<name>A0A139AEC0_GONPJ</name>
<feature type="region of interest" description="Disordered" evidence="1">
    <location>
        <begin position="71"/>
        <end position="92"/>
    </location>
</feature>
<feature type="region of interest" description="Disordered" evidence="1">
    <location>
        <begin position="1"/>
        <end position="35"/>
    </location>
</feature>
<feature type="region of interest" description="Disordered" evidence="1">
    <location>
        <begin position="328"/>
        <end position="355"/>
    </location>
</feature>
<dbReference type="OMA" id="MEYCINQ"/>
<evidence type="ECO:0000313" key="3">
    <source>
        <dbReference type="EMBL" id="KXS15166.1"/>
    </source>
</evidence>
<dbReference type="STRING" id="1344416.A0A139AEC0"/>
<feature type="compositionally biased region" description="Acidic residues" evidence="1">
    <location>
        <begin position="26"/>
        <end position="35"/>
    </location>
</feature>
<feature type="domain" description="DH" evidence="2">
    <location>
        <begin position="131"/>
        <end position="320"/>
    </location>
</feature>
<dbReference type="InterPro" id="IPR000219">
    <property type="entry name" value="DH_dom"/>
</dbReference>
<feature type="compositionally biased region" description="Polar residues" evidence="1">
    <location>
        <begin position="1"/>
        <end position="23"/>
    </location>
</feature>
<proteinExistence type="predicted"/>
<dbReference type="EMBL" id="KQ965764">
    <property type="protein sequence ID" value="KXS15166.1"/>
    <property type="molecule type" value="Genomic_DNA"/>
</dbReference>
<dbReference type="PROSITE" id="PS50010">
    <property type="entry name" value="DH_2"/>
    <property type="match status" value="1"/>
</dbReference>
<evidence type="ECO:0000256" key="1">
    <source>
        <dbReference type="SAM" id="MobiDB-lite"/>
    </source>
</evidence>
<accession>A0A139AEC0</accession>
<feature type="compositionally biased region" description="Low complexity" evidence="1">
    <location>
        <begin position="341"/>
        <end position="351"/>
    </location>
</feature>
<sequence length="369" mass="41758">MKKTAASQRASPSPTLVESNFSTFEPEPDEGDSTEFEVTNDGIEAVLTESAETYPAHTDFSEAEEWIRRSLQPEEESVESDGASTISSRSVEYPHCRRRRRVPDQKDIMASNWRDSVPSHVTDGLPPSEMVRQEAIFELVKIQCEFAADLRNMCKYIETLRQADTMDPHRLQAFIRVAFANMDGDMMHENAALAELLKKRQKERPIVEHVGDVLLSKTGIKALRSFAQYGKNQFYSQWWVKNEKSQNPAFATFVEAQSRLPQYRRLPLEAFITRPSTHLGRLPLLADVILQRTPADSPDQLDLQAYMRQCRSVLKQIDSEVAKVNTTSTQRLAQPAEQRVPSSAPAPATTTRAGGESRLRFAVFRSPTR</sequence>